<dbReference type="AlphaFoldDB" id="A0ABD5E2Q4"/>
<proteinExistence type="predicted"/>
<accession>A0ABD5E2Q4</accession>
<organism evidence="1 2">
    <name type="scientific">Streptomyces evansiae</name>
    <dbReference type="NCBI Taxonomy" id="3075535"/>
    <lineage>
        <taxon>Bacteria</taxon>
        <taxon>Bacillati</taxon>
        <taxon>Actinomycetota</taxon>
        <taxon>Actinomycetes</taxon>
        <taxon>Kitasatosporales</taxon>
        <taxon>Streptomycetaceae</taxon>
        <taxon>Streptomyces</taxon>
    </lineage>
</organism>
<gene>
    <name evidence="1" type="ORF">RM574_08975</name>
</gene>
<protein>
    <submittedName>
        <fullName evidence="1">HAD domain-containing protein</fullName>
    </submittedName>
</protein>
<dbReference type="EMBL" id="JAVRER010000010">
    <property type="protein sequence ID" value="MDT0415625.1"/>
    <property type="molecule type" value="Genomic_DNA"/>
</dbReference>
<name>A0ABD5E2Q4_9ACTN</name>
<reference evidence="2" key="1">
    <citation type="submission" date="2023-07" db="EMBL/GenBank/DDBJ databases">
        <title>30 novel species of actinomycetes from the DSMZ collection.</title>
        <authorList>
            <person name="Nouioui I."/>
        </authorList>
    </citation>
    <scope>NUCLEOTIDE SEQUENCE [LARGE SCALE GENOMIC DNA]</scope>
    <source>
        <strain evidence="2">DSM 41982</strain>
    </source>
</reference>
<evidence type="ECO:0000313" key="2">
    <source>
        <dbReference type="Proteomes" id="UP001183607"/>
    </source>
</evidence>
<comment type="caution">
    <text evidence="1">The sequence shown here is derived from an EMBL/GenBank/DDBJ whole genome shotgun (WGS) entry which is preliminary data.</text>
</comment>
<sequence>MKPFLFLDVDGPLNPFAAARRRLPGYLTRAVRPAGWAWTEPLELRLNPAHGERLRTLAGRYELVWASTWEAEANTYVAPELGLPALPYVHWSTRTAGPDGTFWKLREVVAHAAGRPFAWVDDEVGPSDRAWVDAHYPAPAALLRIDPARGLVEEDFLALEEWAESL</sequence>
<evidence type="ECO:0000313" key="1">
    <source>
        <dbReference type="EMBL" id="MDT0415625.1"/>
    </source>
</evidence>
<dbReference type="Pfam" id="PF18143">
    <property type="entry name" value="HAD_SAK_2"/>
    <property type="match status" value="1"/>
</dbReference>
<dbReference type="RefSeq" id="WP_093853838.1">
    <property type="nucleotide sequence ID" value="NZ_JAVRER010000010.1"/>
</dbReference>
<dbReference type="Proteomes" id="UP001183607">
    <property type="component" value="Unassembled WGS sequence"/>
</dbReference>